<keyword evidence="1" id="KW-1133">Transmembrane helix</keyword>
<dbReference type="Proteomes" id="UP000295260">
    <property type="component" value="Unassembled WGS sequence"/>
</dbReference>
<feature type="transmembrane region" description="Helical" evidence="1">
    <location>
        <begin position="363"/>
        <end position="386"/>
    </location>
</feature>
<sequence>MFGTIFTFELKRWFKNPAFYIYSGIFFLLTLLIMASSLGVFDSFKTTTSSRAISNSPIALNGILNGLTVFIYFLLPSIIGASVYRDFKYNMHSILFSYPFTKRDYLLGKFFSSFLVVVIITLFVGLAAFLASFLPYVNEDLLGPHRFIAYVQSYLIFIIPNLFFYGVIIFSVVTITRNISVGFITVILLLFVQSIVGSFTNDAENRYMVALFEPFGSDALNYYTQYWTMYEKNNNLLPFEGVVLYNRLLWFGVSLLILGLMYRYFSFTQSALTIGKSKNEERIVKNNFGGITKINLPKVDFDYSFLQNLKTTWSLSNLDFKFIVKNWVFISILVVGLMFILIAATTAGAIFGTETYPVTWQMLLIPGGTFGLFINLVTFLFAGMLIHRGATARMSHLIDATPIPNWVLLGSKFIAIIKMQIVLLLVIMIAGILFQMYSGFYDFEIGHYLKELFGLKLIHYVIWALLAVFIQTLFKNYLLGFFVLLLLSIGLSFLPAIGIEQDIFIYNSDSGFEYSDMNGYGHGLNNYLLYKTYWLLLGIVLFCLTLLFWTRGIGQSAKARFNDAKRRLTSKIAIPALFALIGFLAIGSTIYYQDNIVNENKSGNEVEKEMVEWEKKYKKYQNLPQPRITDIKVDMDLFPEERNFVAKGTYTLKNKTKVAITNLYINHSGETEVSFNVKNKVISKDTIYNFDIYKLEKPLLPGDSIEMKFIKKNKPNTLFTDNSPVIYNGTFINNSMFPSIGYSDQGELTDDDVRKKYGLKPKDRMPSPTDSIARKNTYISNDSDWVTFETTVSTAGDQTAIAPGYLTKKWTKDGRNYFHYKMDRPMLNFYAFNSGKYEVKKDKWNDVNIEIYYHKGHDYNVDRMISGVKKSLDYYTKNFSPYQHKQVRIIEFPRTGGGFAQSFANTIPFSEAIGFIAAVDDEDKDAVDFPFSVTSHEVAHQWWAHQVIGANVQGATLLSESLSEYSSLKVLEHTYGKSQMRKFLKDALDSYLQGRTFEEKKEQPLMYNENQQYIHYNKGSLVLYALSDFIGEKKMNDALKNYISKVAYQEAPYTNSIELVNELRAATPDSLQYVINDMFETITLYDNRIEDVTSKKLPNGKYEVKINFEVAKYKANDDGKRVFKDKNGKTLTYKKKGEKYAIESYPLNDYVEIGIFGEQTIKDKKTEKELYLKKVKVNKIDNSVTIIVNENPIEVGVDPYNKLIDTQSDDNRRKI</sequence>
<feature type="transmembrane region" description="Helical" evidence="1">
    <location>
        <begin position="477"/>
        <end position="499"/>
    </location>
</feature>
<feature type="transmembrane region" description="Helical" evidence="1">
    <location>
        <begin position="533"/>
        <end position="551"/>
    </location>
</feature>
<keyword evidence="4" id="KW-1185">Reference proteome</keyword>
<dbReference type="GO" id="GO:0008237">
    <property type="term" value="F:metallopeptidase activity"/>
    <property type="evidence" value="ECO:0007669"/>
    <property type="project" value="InterPro"/>
</dbReference>
<evidence type="ECO:0000256" key="1">
    <source>
        <dbReference type="SAM" id="Phobius"/>
    </source>
</evidence>
<evidence type="ECO:0000259" key="2">
    <source>
        <dbReference type="Pfam" id="PF01433"/>
    </source>
</evidence>
<dbReference type="GO" id="GO:0008270">
    <property type="term" value="F:zinc ion binding"/>
    <property type="evidence" value="ECO:0007669"/>
    <property type="project" value="InterPro"/>
</dbReference>
<dbReference type="InterPro" id="IPR027268">
    <property type="entry name" value="Peptidase_M4/M1_CTD_sf"/>
</dbReference>
<feature type="transmembrane region" description="Helical" evidence="1">
    <location>
        <begin position="421"/>
        <end position="440"/>
    </location>
</feature>
<organism evidence="3 4">
    <name type="scientific">Flavobacterium dankookense</name>
    <dbReference type="NCBI Taxonomy" id="706186"/>
    <lineage>
        <taxon>Bacteria</taxon>
        <taxon>Pseudomonadati</taxon>
        <taxon>Bacteroidota</taxon>
        <taxon>Flavobacteriia</taxon>
        <taxon>Flavobacteriales</taxon>
        <taxon>Flavobacteriaceae</taxon>
        <taxon>Flavobacterium</taxon>
    </lineage>
</organism>
<dbReference type="Pfam" id="PF01433">
    <property type="entry name" value="Peptidase_M1"/>
    <property type="match status" value="1"/>
</dbReference>
<accession>A0A4R6QCU5</accession>
<feature type="domain" description="Peptidase M1 membrane alanine aminopeptidase" evidence="2">
    <location>
        <begin position="870"/>
        <end position="1071"/>
    </location>
</feature>
<feature type="transmembrane region" description="Helical" evidence="1">
    <location>
        <begin position="105"/>
        <end position="134"/>
    </location>
</feature>
<feature type="transmembrane region" description="Helical" evidence="1">
    <location>
        <begin position="154"/>
        <end position="173"/>
    </location>
</feature>
<proteinExistence type="predicted"/>
<dbReference type="Gene3D" id="1.10.390.10">
    <property type="entry name" value="Neutral Protease Domain 2"/>
    <property type="match status" value="1"/>
</dbReference>
<feature type="transmembrane region" description="Helical" evidence="1">
    <location>
        <begin position="58"/>
        <end position="84"/>
    </location>
</feature>
<keyword evidence="1" id="KW-0472">Membrane</keyword>
<dbReference type="InterPro" id="IPR014782">
    <property type="entry name" value="Peptidase_M1_dom"/>
</dbReference>
<dbReference type="Pfam" id="PF12730">
    <property type="entry name" value="ABC2_membrane_4"/>
    <property type="match status" value="1"/>
</dbReference>
<dbReference type="RefSeq" id="WP_133532464.1">
    <property type="nucleotide sequence ID" value="NZ_SNXR01000012.1"/>
</dbReference>
<keyword evidence="1" id="KW-0812">Transmembrane</keyword>
<dbReference type="SUPFAM" id="SSF55486">
    <property type="entry name" value="Metalloproteases ('zincins'), catalytic domain"/>
    <property type="match status" value="1"/>
</dbReference>
<evidence type="ECO:0000313" key="4">
    <source>
        <dbReference type="Proteomes" id="UP000295260"/>
    </source>
</evidence>
<feature type="transmembrane region" description="Helical" evidence="1">
    <location>
        <begin position="327"/>
        <end position="351"/>
    </location>
</feature>
<gene>
    <name evidence="3" type="ORF">BC748_1154</name>
</gene>
<reference evidence="3 4" key="1">
    <citation type="submission" date="2019-03" db="EMBL/GenBank/DDBJ databases">
        <title>Genomic Encyclopedia of Archaeal and Bacterial Type Strains, Phase II (KMG-II): from individual species to whole genera.</title>
        <authorList>
            <person name="Goeker M."/>
        </authorList>
    </citation>
    <scope>NUCLEOTIDE SEQUENCE [LARGE SCALE GENOMIC DNA]</scope>
    <source>
        <strain evidence="3 4">DSM 25687</strain>
    </source>
</reference>
<dbReference type="EMBL" id="SNXR01000012">
    <property type="protein sequence ID" value="TDP60175.1"/>
    <property type="molecule type" value="Genomic_DNA"/>
</dbReference>
<feature type="transmembrane region" description="Helical" evidence="1">
    <location>
        <begin position="452"/>
        <end position="470"/>
    </location>
</feature>
<dbReference type="AlphaFoldDB" id="A0A4R6QCU5"/>
<comment type="caution">
    <text evidence="3">The sequence shown here is derived from an EMBL/GenBank/DDBJ whole genome shotgun (WGS) entry which is preliminary data.</text>
</comment>
<feature type="transmembrane region" description="Helical" evidence="1">
    <location>
        <begin position="572"/>
        <end position="592"/>
    </location>
</feature>
<name>A0A4R6QCU5_9FLAO</name>
<feature type="transmembrane region" description="Helical" evidence="1">
    <location>
        <begin position="19"/>
        <end position="38"/>
    </location>
</feature>
<feature type="transmembrane region" description="Helical" evidence="1">
    <location>
        <begin position="248"/>
        <end position="265"/>
    </location>
</feature>
<protein>
    <submittedName>
        <fullName evidence="3">ABC-2 type transport system permease protein</fullName>
    </submittedName>
</protein>
<feature type="transmembrane region" description="Helical" evidence="1">
    <location>
        <begin position="180"/>
        <end position="199"/>
    </location>
</feature>
<evidence type="ECO:0000313" key="3">
    <source>
        <dbReference type="EMBL" id="TDP60175.1"/>
    </source>
</evidence>
<dbReference type="OrthoDB" id="100605at2"/>